<dbReference type="Proteomes" id="UP001159363">
    <property type="component" value="Chromosome 4"/>
</dbReference>
<name>A0ABQ9HK23_9NEOP</name>
<keyword evidence="2" id="KW-1185">Reference proteome</keyword>
<reference evidence="1 2" key="1">
    <citation type="submission" date="2023-02" db="EMBL/GenBank/DDBJ databases">
        <title>LHISI_Scaffold_Assembly.</title>
        <authorList>
            <person name="Stuart O.P."/>
            <person name="Cleave R."/>
            <person name="Magrath M.J.L."/>
            <person name="Mikheyev A.S."/>
        </authorList>
    </citation>
    <scope>NUCLEOTIDE SEQUENCE [LARGE SCALE GENOMIC DNA]</scope>
    <source>
        <strain evidence="1">Daus_M_001</strain>
        <tissue evidence="1">Leg muscle</tissue>
    </source>
</reference>
<comment type="caution">
    <text evidence="1">The sequence shown here is derived from an EMBL/GenBank/DDBJ whole genome shotgun (WGS) entry which is preliminary data.</text>
</comment>
<accession>A0ABQ9HK23</accession>
<sequence length="107" mass="12038">MCMWNESFAGRGGNEVAYGILKVMNTGITNKKNLIVDGHSFLPCDSDFSFIVKRKAVTKTFILKVVKPFKIVSMRGSNFFHIQSVADQIIYTKHLNKLSASPMIHQT</sequence>
<evidence type="ECO:0000313" key="1">
    <source>
        <dbReference type="EMBL" id="KAJ8884684.1"/>
    </source>
</evidence>
<protein>
    <submittedName>
        <fullName evidence="1">Uncharacterized protein</fullName>
    </submittedName>
</protein>
<organism evidence="1 2">
    <name type="scientific">Dryococelus australis</name>
    <dbReference type="NCBI Taxonomy" id="614101"/>
    <lineage>
        <taxon>Eukaryota</taxon>
        <taxon>Metazoa</taxon>
        <taxon>Ecdysozoa</taxon>
        <taxon>Arthropoda</taxon>
        <taxon>Hexapoda</taxon>
        <taxon>Insecta</taxon>
        <taxon>Pterygota</taxon>
        <taxon>Neoptera</taxon>
        <taxon>Polyneoptera</taxon>
        <taxon>Phasmatodea</taxon>
        <taxon>Verophasmatodea</taxon>
        <taxon>Anareolatae</taxon>
        <taxon>Phasmatidae</taxon>
        <taxon>Eurycanthinae</taxon>
        <taxon>Dryococelus</taxon>
    </lineage>
</organism>
<gene>
    <name evidence="1" type="ORF">PR048_016542</name>
</gene>
<dbReference type="EMBL" id="JARBHB010000005">
    <property type="protein sequence ID" value="KAJ8884684.1"/>
    <property type="molecule type" value="Genomic_DNA"/>
</dbReference>
<evidence type="ECO:0000313" key="2">
    <source>
        <dbReference type="Proteomes" id="UP001159363"/>
    </source>
</evidence>
<proteinExistence type="predicted"/>